<sequence>MKKVFSSASLGLISLLAVAQPALAQAPTFTFDRTGLPFTNLGELLRVVLLLLFVFAAVLAFVFILIGGIQWITAGGDKMAAQSARDRITAAVVGLVIVMAAFAITWIVTAALGVNIFTGGEITLPFTKGPFDK</sequence>
<protein>
    <submittedName>
        <fullName evidence="3">Uncharacterized protein</fullName>
    </submittedName>
</protein>
<dbReference type="STRING" id="1802591.A2113_02035"/>
<evidence type="ECO:0000256" key="2">
    <source>
        <dbReference type="SAM" id="SignalP"/>
    </source>
</evidence>
<dbReference type="Proteomes" id="UP000176299">
    <property type="component" value="Unassembled WGS sequence"/>
</dbReference>
<dbReference type="AlphaFoldDB" id="A0A1G1W1J4"/>
<feature type="transmembrane region" description="Helical" evidence="1">
    <location>
        <begin position="48"/>
        <end position="69"/>
    </location>
</feature>
<accession>A0A1G1W1J4</accession>
<keyword evidence="2" id="KW-0732">Signal</keyword>
<evidence type="ECO:0000313" key="4">
    <source>
        <dbReference type="Proteomes" id="UP000176299"/>
    </source>
</evidence>
<name>A0A1G1W1J4_9BACT</name>
<evidence type="ECO:0000256" key="1">
    <source>
        <dbReference type="SAM" id="Phobius"/>
    </source>
</evidence>
<feature type="signal peptide" evidence="2">
    <location>
        <begin position="1"/>
        <end position="24"/>
    </location>
</feature>
<organism evidence="3 4">
    <name type="scientific">Candidatus Woykebacteria bacterium GWA1_44_8</name>
    <dbReference type="NCBI Taxonomy" id="1802591"/>
    <lineage>
        <taxon>Bacteria</taxon>
        <taxon>Candidatus Woykeibacteriota</taxon>
    </lineage>
</organism>
<feature type="chain" id="PRO_5009581083" evidence="2">
    <location>
        <begin position="25"/>
        <end position="133"/>
    </location>
</feature>
<comment type="caution">
    <text evidence="3">The sequence shown here is derived from an EMBL/GenBank/DDBJ whole genome shotgun (WGS) entry which is preliminary data.</text>
</comment>
<keyword evidence="1" id="KW-0812">Transmembrane</keyword>
<keyword evidence="1" id="KW-0472">Membrane</keyword>
<evidence type="ECO:0000313" key="3">
    <source>
        <dbReference type="EMBL" id="OGY21511.1"/>
    </source>
</evidence>
<reference evidence="3 4" key="1">
    <citation type="journal article" date="2016" name="Nat. Commun.">
        <title>Thousands of microbial genomes shed light on interconnected biogeochemical processes in an aquifer system.</title>
        <authorList>
            <person name="Anantharaman K."/>
            <person name="Brown C.T."/>
            <person name="Hug L.A."/>
            <person name="Sharon I."/>
            <person name="Castelle C.J."/>
            <person name="Probst A.J."/>
            <person name="Thomas B.C."/>
            <person name="Singh A."/>
            <person name="Wilkins M.J."/>
            <person name="Karaoz U."/>
            <person name="Brodie E.L."/>
            <person name="Williams K.H."/>
            <person name="Hubbard S.S."/>
            <person name="Banfield J.F."/>
        </authorList>
    </citation>
    <scope>NUCLEOTIDE SEQUENCE [LARGE SCALE GENOMIC DNA]</scope>
</reference>
<feature type="transmembrane region" description="Helical" evidence="1">
    <location>
        <begin position="90"/>
        <end position="117"/>
    </location>
</feature>
<keyword evidence="1" id="KW-1133">Transmembrane helix</keyword>
<gene>
    <name evidence="3" type="ORF">A2113_02035</name>
</gene>
<dbReference type="EMBL" id="MHCN01000013">
    <property type="protein sequence ID" value="OGY21511.1"/>
    <property type="molecule type" value="Genomic_DNA"/>
</dbReference>
<proteinExistence type="predicted"/>